<dbReference type="Proteomes" id="UP000821837">
    <property type="component" value="Chromosome 10"/>
</dbReference>
<reference evidence="1" key="1">
    <citation type="journal article" date="2020" name="Cell">
        <title>Large-Scale Comparative Analyses of Tick Genomes Elucidate Their Genetic Diversity and Vector Capacities.</title>
        <authorList>
            <consortium name="Tick Genome and Microbiome Consortium (TIGMIC)"/>
            <person name="Jia N."/>
            <person name="Wang J."/>
            <person name="Shi W."/>
            <person name="Du L."/>
            <person name="Sun Y."/>
            <person name="Zhan W."/>
            <person name="Jiang J.F."/>
            <person name="Wang Q."/>
            <person name="Zhang B."/>
            <person name="Ji P."/>
            <person name="Bell-Sakyi L."/>
            <person name="Cui X.M."/>
            <person name="Yuan T.T."/>
            <person name="Jiang B.G."/>
            <person name="Yang W.F."/>
            <person name="Lam T.T."/>
            <person name="Chang Q.C."/>
            <person name="Ding S.J."/>
            <person name="Wang X.J."/>
            <person name="Zhu J.G."/>
            <person name="Ruan X.D."/>
            <person name="Zhao L."/>
            <person name="Wei J.T."/>
            <person name="Ye R.Z."/>
            <person name="Que T.C."/>
            <person name="Du C.H."/>
            <person name="Zhou Y.H."/>
            <person name="Cheng J.X."/>
            <person name="Dai P.F."/>
            <person name="Guo W.B."/>
            <person name="Han X.H."/>
            <person name="Huang E.J."/>
            <person name="Li L.F."/>
            <person name="Wei W."/>
            <person name="Gao Y.C."/>
            <person name="Liu J.Z."/>
            <person name="Shao H.Z."/>
            <person name="Wang X."/>
            <person name="Wang C.C."/>
            <person name="Yang T.C."/>
            <person name="Huo Q.B."/>
            <person name="Li W."/>
            <person name="Chen H.Y."/>
            <person name="Chen S.E."/>
            <person name="Zhou L.G."/>
            <person name="Ni X.B."/>
            <person name="Tian J.H."/>
            <person name="Sheng Y."/>
            <person name="Liu T."/>
            <person name="Pan Y.S."/>
            <person name="Xia L.Y."/>
            <person name="Li J."/>
            <person name="Zhao F."/>
            <person name="Cao W.C."/>
        </authorList>
    </citation>
    <scope>NUCLEOTIDE SEQUENCE</scope>
    <source>
        <strain evidence="1">Rsan-2018</strain>
    </source>
</reference>
<evidence type="ECO:0000313" key="2">
    <source>
        <dbReference type="Proteomes" id="UP000821837"/>
    </source>
</evidence>
<gene>
    <name evidence="1" type="ORF">HPB52_015910</name>
</gene>
<protein>
    <submittedName>
        <fullName evidence="1">Uncharacterized protein</fullName>
    </submittedName>
</protein>
<evidence type="ECO:0000313" key="1">
    <source>
        <dbReference type="EMBL" id="KAH7976538.1"/>
    </source>
</evidence>
<dbReference type="AlphaFoldDB" id="A0A9D4QGV9"/>
<accession>A0A9D4QGV9</accession>
<organism evidence="1 2">
    <name type="scientific">Rhipicephalus sanguineus</name>
    <name type="common">Brown dog tick</name>
    <name type="synonym">Ixodes sanguineus</name>
    <dbReference type="NCBI Taxonomy" id="34632"/>
    <lineage>
        <taxon>Eukaryota</taxon>
        <taxon>Metazoa</taxon>
        <taxon>Ecdysozoa</taxon>
        <taxon>Arthropoda</taxon>
        <taxon>Chelicerata</taxon>
        <taxon>Arachnida</taxon>
        <taxon>Acari</taxon>
        <taxon>Parasitiformes</taxon>
        <taxon>Ixodida</taxon>
        <taxon>Ixodoidea</taxon>
        <taxon>Ixodidae</taxon>
        <taxon>Rhipicephalinae</taxon>
        <taxon>Rhipicephalus</taxon>
        <taxon>Rhipicephalus</taxon>
    </lineage>
</organism>
<reference evidence="1" key="2">
    <citation type="submission" date="2021-09" db="EMBL/GenBank/DDBJ databases">
        <authorList>
            <person name="Jia N."/>
            <person name="Wang J."/>
            <person name="Shi W."/>
            <person name="Du L."/>
            <person name="Sun Y."/>
            <person name="Zhan W."/>
            <person name="Jiang J."/>
            <person name="Wang Q."/>
            <person name="Zhang B."/>
            <person name="Ji P."/>
            <person name="Sakyi L.B."/>
            <person name="Cui X."/>
            <person name="Yuan T."/>
            <person name="Jiang B."/>
            <person name="Yang W."/>
            <person name="Lam T.T.-Y."/>
            <person name="Chang Q."/>
            <person name="Ding S."/>
            <person name="Wang X."/>
            <person name="Zhu J."/>
            <person name="Ruan X."/>
            <person name="Zhao L."/>
            <person name="Wei J."/>
            <person name="Que T."/>
            <person name="Du C."/>
            <person name="Cheng J."/>
            <person name="Dai P."/>
            <person name="Han X."/>
            <person name="Huang E."/>
            <person name="Gao Y."/>
            <person name="Liu J."/>
            <person name="Shao H."/>
            <person name="Ye R."/>
            <person name="Li L."/>
            <person name="Wei W."/>
            <person name="Wang X."/>
            <person name="Wang C."/>
            <person name="Huo Q."/>
            <person name="Li W."/>
            <person name="Guo W."/>
            <person name="Chen H."/>
            <person name="Chen S."/>
            <person name="Zhou L."/>
            <person name="Zhou L."/>
            <person name="Ni X."/>
            <person name="Tian J."/>
            <person name="Zhou Y."/>
            <person name="Sheng Y."/>
            <person name="Liu T."/>
            <person name="Pan Y."/>
            <person name="Xia L."/>
            <person name="Li J."/>
            <person name="Zhao F."/>
            <person name="Cao W."/>
        </authorList>
    </citation>
    <scope>NUCLEOTIDE SEQUENCE</scope>
    <source>
        <strain evidence="1">Rsan-2018</strain>
        <tissue evidence="1">Larvae</tissue>
    </source>
</reference>
<dbReference type="EMBL" id="JABSTV010001246">
    <property type="protein sequence ID" value="KAH7976538.1"/>
    <property type="molecule type" value="Genomic_DNA"/>
</dbReference>
<keyword evidence="2" id="KW-1185">Reference proteome</keyword>
<name>A0A9D4QGV9_RHISA</name>
<proteinExistence type="predicted"/>
<sequence>MRSMRSMRFRLSGVSRGMEVAVSGVEVASPSLERCRRRLDSQCGKAFGVIREYHPGLGNPAGIPVSGKCRDTFVYGKLPSFSTANGYVYLGCPKVY</sequence>
<comment type="caution">
    <text evidence="1">The sequence shown here is derived from an EMBL/GenBank/DDBJ whole genome shotgun (WGS) entry which is preliminary data.</text>
</comment>